<evidence type="ECO:0000256" key="1">
    <source>
        <dbReference type="SAM" id="MobiDB-lite"/>
    </source>
</evidence>
<feature type="region of interest" description="Disordered" evidence="1">
    <location>
        <begin position="39"/>
        <end position="65"/>
    </location>
</feature>
<accession>A0A9E8LSF5</accession>
<evidence type="ECO:0000313" key="3">
    <source>
        <dbReference type="Proteomes" id="UP001164718"/>
    </source>
</evidence>
<reference evidence="2" key="1">
    <citation type="submission" date="2022-09" db="EMBL/GenBank/DDBJ databases">
        <title>Complete Genomes of Fervidibacillus albus and Fervidibacillus halotolerans isolated from tidal flat sediments.</title>
        <authorList>
            <person name="Kwon K.K."/>
            <person name="Yang S.-H."/>
            <person name="Park M.J."/>
            <person name="Oh H.-M."/>
        </authorList>
    </citation>
    <scope>NUCLEOTIDE SEQUENCE</scope>
    <source>
        <strain evidence="2">MEBiC13591</strain>
    </source>
</reference>
<protein>
    <submittedName>
        <fullName evidence="2">Uncharacterized protein</fullName>
    </submittedName>
</protein>
<dbReference type="KEGG" id="faf:OE104_08380"/>
<dbReference type="Proteomes" id="UP001164718">
    <property type="component" value="Chromosome"/>
</dbReference>
<keyword evidence="3" id="KW-1185">Reference proteome</keyword>
<organism evidence="2 3">
    <name type="scientific">Fervidibacillus albus</name>
    <dbReference type="NCBI Taxonomy" id="2980026"/>
    <lineage>
        <taxon>Bacteria</taxon>
        <taxon>Bacillati</taxon>
        <taxon>Bacillota</taxon>
        <taxon>Bacilli</taxon>
        <taxon>Bacillales</taxon>
        <taxon>Bacillaceae</taxon>
        <taxon>Fervidibacillus</taxon>
    </lineage>
</organism>
<dbReference type="EMBL" id="CP106878">
    <property type="protein sequence ID" value="WAA08662.1"/>
    <property type="molecule type" value="Genomic_DNA"/>
</dbReference>
<dbReference type="AlphaFoldDB" id="A0A9E8LSF5"/>
<dbReference type="RefSeq" id="WP_275416441.1">
    <property type="nucleotide sequence ID" value="NZ_CP106878.1"/>
</dbReference>
<proteinExistence type="predicted"/>
<sequence>MAERKTTHKNNERPNREDFERRFNRFMFGERAIRHRNEVKNSLLTKEKEERKRNDERKESRKTEQTVEFYEQLNQLIGSASKLRSMARKLLK</sequence>
<name>A0A9E8LSF5_9BACI</name>
<evidence type="ECO:0000313" key="2">
    <source>
        <dbReference type="EMBL" id="WAA08662.1"/>
    </source>
</evidence>
<gene>
    <name evidence="2" type="ORF">OE104_08380</name>
</gene>